<proteinExistence type="predicted"/>
<dbReference type="Gene3D" id="2.30.30.40">
    <property type="entry name" value="SH3 Domains"/>
    <property type="match status" value="1"/>
</dbReference>
<evidence type="ECO:0000313" key="1">
    <source>
        <dbReference type="EMBL" id="SDY68255.1"/>
    </source>
</evidence>
<protein>
    <recommendedName>
        <fullName evidence="3">SH3 domain-containing protein</fullName>
    </recommendedName>
</protein>
<evidence type="ECO:0000313" key="2">
    <source>
        <dbReference type="Proteomes" id="UP000199515"/>
    </source>
</evidence>
<sequence>MFLGIPKKMLIVIAVLAGVLIVYVLGSDKQSAASSPTGCKVIVTADVLNARDAPAVNGGIVGKYNKDAKIDALPIVQNGYRKIAEGKWVSADFVKPLEGSANCG</sequence>
<gene>
    <name evidence="1" type="ORF">SAMN05421504_106370</name>
</gene>
<accession>A0A1H3LWT1</accession>
<evidence type="ECO:0008006" key="3">
    <source>
        <dbReference type="Google" id="ProtNLM"/>
    </source>
</evidence>
<keyword evidence="2" id="KW-1185">Reference proteome</keyword>
<dbReference type="EMBL" id="FNON01000006">
    <property type="protein sequence ID" value="SDY68255.1"/>
    <property type="molecule type" value="Genomic_DNA"/>
</dbReference>
<organism evidence="1 2">
    <name type="scientific">Amycolatopsis xylanica</name>
    <dbReference type="NCBI Taxonomy" id="589385"/>
    <lineage>
        <taxon>Bacteria</taxon>
        <taxon>Bacillati</taxon>
        <taxon>Actinomycetota</taxon>
        <taxon>Actinomycetes</taxon>
        <taxon>Pseudonocardiales</taxon>
        <taxon>Pseudonocardiaceae</taxon>
        <taxon>Amycolatopsis</taxon>
    </lineage>
</organism>
<reference evidence="1 2" key="1">
    <citation type="submission" date="2016-10" db="EMBL/GenBank/DDBJ databases">
        <authorList>
            <person name="de Groot N.N."/>
        </authorList>
    </citation>
    <scope>NUCLEOTIDE SEQUENCE [LARGE SCALE GENOMIC DNA]</scope>
    <source>
        <strain evidence="1 2">CPCC 202699</strain>
    </source>
</reference>
<dbReference type="AlphaFoldDB" id="A0A1H3LWT1"/>
<dbReference type="STRING" id="589385.SAMN05421504_106370"/>
<dbReference type="Proteomes" id="UP000199515">
    <property type="component" value="Unassembled WGS sequence"/>
</dbReference>
<name>A0A1H3LWT1_9PSEU</name>